<evidence type="ECO:0000259" key="4">
    <source>
        <dbReference type="PROSITE" id="PS01124"/>
    </source>
</evidence>
<dbReference type="PANTHER" id="PTHR43280">
    <property type="entry name" value="ARAC-FAMILY TRANSCRIPTIONAL REGULATOR"/>
    <property type="match status" value="1"/>
</dbReference>
<dbReference type="STRING" id="93684.SAMN05421853_108113"/>
<reference evidence="6" key="1">
    <citation type="submission" date="2016-10" db="EMBL/GenBank/DDBJ databases">
        <authorList>
            <person name="Varghese N."/>
            <person name="Submissions S."/>
        </authorList>
    </citation>
    <scope>NUCLEOTIDE SEQUENCE [LARGE SCALE GENOMIC DNA]</scope>
    <source>
        <strain evidence="6">JCM 10271</strain>
    </source>
</reference>
<sequence length="285" mass="31422">MASGPSFLRKPGKIHDTAAVPRRIRCENIGKFTRGAPWRISDLHDRDTDLLIWITKGQGRVNIGGVLRGYGSHNAIFLPAGTLFGLELTPQSLASVIEAPAGMMELPKRQPEHVRCRDSLAQAELTAEIEAMSREIGRDRLYLTDSLEAHLRLATVWLRRQIAEGAADRPKDTATQRLARRFSDLVVREFRSDRVMADYAGALGVTPTHLTRVCRAASGKTAAEIITERKLYEARVMLGQAEPPISGVAEALGFHSAAYFTRFVQSHTGQTPSSLRKRALTTGRA</sequence>
<dbReference type="EMBL" id="FOXV01000008">
    <property type="protein sequence ID" value="SFQ52788.1"/>
    <property type="molecule type" value="Genomic_DNA"/>
</dbReference>
<dbReference type="InterPro" id="IPR037923">
    <property type="entry name" value="HTH-like"/>
</dbReference>
<dbReference type="RefSeq" id="WP_093012684.1">
    <property type="nucleotide sequence ID" value="NZ_FOXV01000008.1"/>
</dbReference>
<organism evidence="5 6">
    <name type="scientific">Roseivivax halotolerans</name>
    <dbReference type="NCBI Taxonomy" id="93684"/>
    <lineage>
        <taxon>Bacteria</taxon>
        <taxon>Pseudomonadati</taxon>
        <taxon>Pseudomonadota</taxon>
        <taxon>Alphaproteobacteria</taxon>
        <taxon>Rhodobacterales</taxon>
        <taxon>Roseobacteraceae</taxon>
        <taxon>Roseivivax</taxon>
    </lineage>
</organism>
<proteinExistence type="predicted"/>
<keyword evidence="3" id="KW-0804">Transcription</keyword>
<protein>
    <submittedName>
        <fullName evidence="5">AraC family transcriptional regulator, transcriptional activator of pobA</fullName>
    </submittedName>
</protein>
<name>A0A1I5Z8Q8_9RHOB</name>
<dbReference type="GO" id="GO:0043565">
    <property type="term" value="F:sequence-specific DNA binding"/>
    <property type="evidence" value="ECO:0007669"/>
    <property type="project" value="InterPro"/>
</dbReference>
<dbReference type="PANTHER" id="PTHR43280:SF32">
    <property type="entry name" value="TRANSCRIPTIONAL REGULATORY PROTEIN"/>
    <property type="match status" value="1"/>
</dbReference>
<evidence type="ECO:0000256" key="2">
    <source>
        <dbReference type="ARBA" id="ARBA00023125"/>
    </source>
</evidence>
<dbReference type="Pfam" id="PF12833">
    <property type="entry name" value="HTH_18"/>
    <property type="match status" value="1"/>
</dbReference>
<evidence type="ECO:0000256" key="3">
    <source>
        <dbReference type="ARBA" id="ARBA00023163"/>
    </source>
</evidence>
<accession>A0A1I5Z8Q8</accession>
<gene>
    <name evidence="5" type="ORF">SAMN05421853_108113</name>
</gene>
<dbReference type="PROSITE" id="PS00041">
    <property type="entry name" value="HTH_ARAC_FAMILY_1"/>
    <property type="match status" value="1"/>
</dbReference>
<dbReference type="InterPro" id="IPR018060">
    <property type="entry name" value="HTH_AraC"/>
</dbReference>
<evidence type="ECO:0000313" key="6">
    <source>
        <dbReference type="Proteomes" id="UP000243106"/>
    </source>
</evidence>
<feature type="domain" description="HTH araC/xylS-type" evidence="4">
    <location>
        <begin position="180"/>
        <end position="278"/>
    </location>
</feature>
<dbReference type="Gene3D" id="1.10.10.60">
    <property type="entry name" value="Homeodomain-like"/>
    <property type="match status" value="1"/>
</dbReference>
<dbReference type="PROSITE" id="PS01124">
    <property type="entry name" value="HTH_ARAC_FAMILY_2"/>
    <property type="match status" value="1"/>
</dbReference>
<dbReference type="SMART" id="SM00342">
    <property type="entry name" value="HTH_ARAC"/>
    <property type="match status" value="1"/>
</dbReference>
<dbReference type="Proteomes" id="UP000243106">
    <property type="component" value="Unassembled WGS sequence"/>
</dbReference>
<dbReference type="SUPFAM" id="SSF46689">
    <property type="entry name" value="Homeodomain-like"/>
    <property type="match status" value="1"/>
</dbReference>
<dbReference type="GO" id="GO:0003700">
    <property type="term" value="F:DNA-binding transcription factor activity"/>
    <property type="evidence" value="ECO:0007669"/>
    <property type="project" value="InterPro"/>
</dbReference>
<keyword evidence="6" id="KW-1185">Reference proteome</keyword>
<dbReference type="SUPFAM" id="SSF51215">
    <property type="entry name" value="Regulatory protein AraC"/>
    <property type="match status" value="1"/>
</dbReference>
<dbReference type="InterPro" id="IPR009057">
    <property type="entry name" value="Homeodomain-like_sf"/>
</dbReference>
<evidence type="ECO:0000313" key="5">
    <source>
        <dbReference type="EMBL" id="SFQ52788.1"/>
    </source>
</evidence>
<keyword evidence="2" id="KW-0238">DNA-binding</keyword>
<dbReference type="AlphaFoldDB" id="A0A1I5Z8Q8"/>
<dbReference type="InterPro" id="IPR018062">
    <property type="entry name" value="HTH_AraC-typ_CS"/>
</dbReference>
<keyword evidence="1" id="KW-0805">Transcription regulation</keyword>
<evidence type="ECO:0000256" key="1">
    <source>
        <dbReference type="ARBA" id="ARBA00023015"/>
    </source>
</evidence>